<dbReference type="OrthoDB" id="20573at2759"/>
<evidence type="ECO:0000256" key="10">
    <source>
        <dbReference type="ARBA" id="ARBA00030834"/>
    </source>
</evidence>
<protein>
    <recommendedName>
        <fullName evidence="4">Phosphorylated adapter RNA export protein</fullName>
    </recommendedName>
    <alternativeName>
        <fullName evidence="10">RNA U small nuclear RNA export adapter protein</fullName>
    </alternativeName>
</protein>
<evidence type="ECO:0000256" key="2">
    <source>
        <dbReference type="ARBA" id="ARBA00004496"/>
    </source>
</evidence>
<feature type="compositionally biased region" description="Basic residues" evidence="11">
    <location>
        <begin position="162"/>
        <end position="178"/>
    </location>
</feature>
<dbReference type="InterPro" id="IPR039047">
    <property type="entry name" value="PHAX"/>
</dbReference>
<keyword evidence="8" id="KW-0653">Protein transport</keyword>
<dbReference type="PANTHER" id="PTHR13135">
    <property type="entry name" value="CYTOSOLIC RESINIFERATOXIN BINDING PROTEIN RBP-26"/>
    <property type="match status" value="1"/>
</dbReference>
<evidence type="ECO:0000313" key="13">
    <source>
        <dbReference type="EMBL" id="CRL06708.1"/>
    </source>
</evidence>
<dbReference type="STRING" id="568069.A0A1J1J4H8"/>
<dbReference type="InterPro" id="IPR038092">
    <property type="entry name" value="PHAX_RNA-binding_sf"/>
</dbReference>
<dbReference type="GO" id="GO:0003723">
    <property type="term" value="F:RNA binding"/>
    <property type="evidence" value="ECO:0007669"/>
    <property type="project" value="UniProtKB-KW"/>
</dbReference>
<comment type="similarity">
    <text evidence="3">Belongs to the PHAX family.</text>
</comment>
<feature type="compositionally biased region" description="Acidic residues" evidence="11">
    <location>
        <begin position="7"/>
        <end position="21"/>
    </location>
</feature>
<evidence type="ECO:0000256" key="3">
    <source>
        <dbReference type="ARBA" id="ARBA00006094"/>
    </source>
</evidence>
<sequence length="360" mass="41160">MANIIDMIEDGEIENDSDQDEEVYRKVDRPQSEANLAKRTQDTFNTDSSESCDSDDGSRNKKLLMKRFQHVQPASTNSASHSKNGNLWKNMLQEETLMENLKTCDVSSSRKRKYERGAESYDFENAQKDHEIDEISFIKSHKRRKMDISGNESSSSNASSRSAKRARKNRYKQRRKQRNTSPRILSDLSLGFNSTDEEFGIEMAQKLEEEKSELIVKVVSVIGKEASLNLFKITQKIEVEGGMMTMMKNRRRTPGGIFLFLLKTSDKIDEELKKKIFDSERKSIEKTIVERKMSSEQSEAKDPPNSPANSEFIEINGKITDPDLVSQKILNFKPEAAADHGTASEDVLDLDYSYDDMETF</sequence>
<evidence type="ECO:0000256" key="8">
    <source>
        <dbReference type="ARBA" id="ARBA00022927"/>
    </source>
</evidence>
<evidence type="ECO:0000259" key="12">
    <source>
        <dbReference type="Pfam" id="PF10258"/>
    </source>
</evidence>
<dbReference type="AlphaFoldDB" id="A0A1J1J4H8"/>
<feature type="region of interest" description="Disordered" evidence="11">
    <location>
        <begin position="290"/>
        <end position="310"/>
    </location>
</feature>
<dbReference type="FunFam" id="1.10.10.1440:FF:000001">
    <property type="entry name" value="phosphorylated adapter RNA export protein-like"/>
    <property type="match status" value="1"/>
</dbReference>
<keyword evidence="5" id="KW-0813">Transport</keyword>
<feature type="region of interest" description="Disordered" evidence="11">
    <location>
        <begin position="1"/>
        <end position="59"/>
    </location>
</feature>
<dbReference type="Pfam" id="PF10258">
    <property type="entry name" value="PHAX_RNA-bd"/>
    <property type="match status" value="1"/>
</dbReference>
<keyword evidence="9" id="KW-0539">Nucleus</keyword>
<name>A0A1J1J4H8_9DIPT</name>
<dbReference type="Gene3D" id="1.10.10.1440">
    <property type="entry name" value="PHAX RNA-binding domain"/>
    <property type="match status" value="1"/>
</dbReference>
<reference evidence="13 14" key="1">
    <citation type="submission" date="2015-04" db="EMBL/GenBank/DDBJ databases">
        <authorList>
            <person name="Syromyatnikov M.Y."/>
            <person name="Popov V.N."/>
        </authorList>
    </citation>
    <scope>NUCLEOTIDE SEQUENCE [LARGE SCALE GENOMIC DNA]</scope>
</reference>
<comment type="subcellular location">
    <subcellularLocation>
        <location evidence="2">Cytoplasm</location>
    </subcellularLocation>
    <subcellularLocation>
        <location evidence="1">Nucleus</location>
    </subcellularLocation>
</comment>
<feature type="compositionally biased region" description="Basic and acidic residues" evidence="11">
    <location>
        <begin position="22"/>
        <end position="31"/>
    </location>
</feature>
<dbReference type="GO" id="GO:0005634">
    <property type="term" value="C:nucleus"/>
    <property type="evidence" value="ECO:0007669"/>
    <property type="project" value="UniProtKB-SubCell"/>
</dbReference>
<dbReference type="EMBL" id="CVRI01000067">
    <property type="protein sequence ID" value="CRL06708.1"/>
    <property type="molecule type" value="Genomic_DNA"/>
</dbReference>
<dbReference type="Proteomes" id="UP000183832">
    <property type="component" value="Unassembled WGS sequence"/>
</dbReference>
<dbReference type="GO" id="GO:0005737">
    <property type="term" value="C:cytoplasm"/>
    <property type="evidence" value="ECO:0007669"/>
    <property type="project" value="UniProtKB-SubCell"/>
</dbReference>
<evidence type="ECO:0000256" key="7">
    <source>
        <dbReference type="ARBA" id="ARBA00022884"/>
    </source>
</evidence>
<dbReference type="GO" id="GO:0015031">
    <property type="term" value="P:protein transport"/>
    <property type="evidence" value="ECO:0007669"/>
    <property type="project" value="UniProtKB-KW"/>
</dbReference>
<evidence type="ECO:0000256" key="4">
    <source>
        <dbReference type="ARBA" id="ARBA00016856"/>
    </source>
</evidence>
<evidence type="ECO:0000256" key="5">
    <source>
        <dbReference type="ARBA" id="ARBA00022448"/>
    </source>
</evidence>
<dbReference type="PANTHER" id="PTHR13135:SF0">
    <property type="entry name" value="PHOSPHORYLATED ADAPTER RNA EXPORT PROTEIN"/>
    <property type="match status" value="1"/>
</dbReference>
<gene>
    <name evidence="13" type="ORF">CLUMA_CG019540</name>
</gene>
<evidence type="ECO:0000256" key="1">
    <source>
        <dbReference type="ARBA" id="ARBA00004123"/>
    </source>
</evidence>
<evidence type="ECO:0000256" key="6">
    <source>
        <dbReference type="ARBA" id="ARBA00022490"/>
    </source>
</evidence>
<evidence type="ECO:0000313" key="14">
    <source>
        <dbReference type="Proteomes" id="UP000183832"/>
    </source>
</evidence>
<accession>A0A1J1J4H8</accession>
<organism evidence="13 14">
    <name type="scientific">Clunio marinus</name>
    <dbReference type="NCBI Taxonomy" id="568069"/>
    <lineage>
        <taxon>Eukaryota</taxon>
        <taxon>Metazoa</taxon>
        <taxon>Ecdysozoa</taxon>
        <taxon>Arthropoda</taxon>
        <taxon>Hexapoda</taxon>
        <taxon>Insecta</taxon>
        <taxon>Pterygota</taxon>
        <taxon>Neoptera</taxon>
        <taxon>Endopterygota</taxon>
        <taxon>Diptera</taxon>
        <taxon>Nematocera</taxon>
        <taxon>Chironomoidea</taxon>
        <taxon>Chironomidae</taxon>
        <taxon>Clunio</taxon>
    </lineage>
</organism>
<feature type="domain" description="Phosphorylated adapter RNA export protein RNA-binding" evidence="12">
    <location>
        <begin position="201"/>
        <end position="282"/>
    </location>
</feature>
<dbReference type="InterPro" id="IPR019385">
    <property type="entry name" value="PHAX_RNA-binding_domain"/>
</dbReference>
<dbReference type="GO" id="GO:0006408">
    <property type="term" value="P:snRNA export from nucleus"/>
    <property type="evidence" value="ECO:0007669"/>
    <property type="project" value="InterPro"/>
</dbReference>
<keyword evidence="14" id="KW-1185">Reference proteome</keyword>
<keyword evidence="6" id="KW-0963">Cytoplasm</keyword>
<evidence type="ECO:0000256" key="11">
    <source>
        <dbReference type="SAM" id="MobiDB-lite"/>
    </source>
</evidence>
<feature type="region of interest" description="Disordered" evidence="11">
    <location>
        <begin position="134"/>
        <end position="188"/>
    </location>
</feature>
<evidence type="ECO:0000256" key="9">
    <source>
        <dbReference type="ARBA" id="ARBA00023242"/>
    </source>
</evidence>
<proteinExistence type="inferred from homology"/>
<keyword evidence="7" id="KW-0694">RNA-binding</keyword>
<feature type="compositionally biased region" description="Basic and acidic residues" evidence="11">
    <location>
        <begin position="290"/>
        <end position="302"/>
    </location>
</feature>